<dbReference type="Proteomes" id="UP001291309">
    <property type="component" value="Unassembled WGS sequence"/>
</dbReference>
<evidence type="ECO:0000256" key="11">
    <source>
        <dbReference type="ARBA" id="ARBA00022833"/>
    </source>
</evidence>
<feature type="domain" description="CMP/dCMP-type deaminase" evidence="16">
    <location>
        <begin position="35"/>
        <end position="159"/>
    </location>
</feature>
<evidence type="ECO:0000256" key="10">
    <source>
        <dbReference type="ARBA" id="ARBA00022723"/>
    </source>
</evidence>
<keyword evidence="9" id="KW-0686">Riboflavin biosynthesis</keyword>
<dbReference type="Pfam" id="PF00383">
    <property type="entry name" value="dCMP_cyt_deam_1"/>
    <property type="match status" value="1"/>
</dbReference>
<dbReference type="PANTHER" id="PTHR38011:SF7">
    <property type="entry name" value="2,5-DIAMINO-6-RIBOSYLAMINO-4(3H)-PYRIMIDINONE 5'-PHOSPHATE REDUCTASE"/>
    <property type="match status" value="1"/>
</dbReference>
<protein>
    <recommendedName>
        <fullName evidence="8">Riboflavin biosynthesis protein RibD</fullName>
        <ecNumber evidence="7">1.1.1.193</ecNumber>
        <ecNumber evidence="6">3.5.4.26</ecNumber>
    </recommendedName>
</protein>
<evidence type="ECO:0000256" key="1">
    <source>
        <dbReference type="ARBA" id="ARBA00002151"/>
    </source>
</evidence>
<sequence length="438" mass="47577">MISLRRGFGGGGLLSRTLPSGLQHRAEPVGAPQRDEDERWMQLALERAMSGNGRSNPNPTVGCVIVKDGRVIAEGATEVHGGRHAERVAIQSVADRSVLRGATIYVTLEPCSHTGRQPPCVELVESCGFARCVVGLADPNPLVAGGGLRRVRQAGVELRLGVLRDELIAWHLPFLFWQLAKRPLMAAKWAQTLDGQLAYDDGHTQWISGEESRAYAHWLRQKYDAILVGAGTVLADHPTLTVRSCRGPHHRQPVRVLFDPRGRILSCPEAQWRVLLQRTFSPETPTVLLTSNAVLENARLSAPGMEHVHGVPLPEGKSPILGLYEALSDPLVAERVGRPLHSVLVEGGPRLLSALATADLIDLAHVFTAPKIGGGQRHRLGLATAQGTAFQLHPFAHARLGDDLLTEYLRPDTGSLLEGLESFAELPEHQESTVRAHA</sequence>
<evidence type="ECO:0000256" key="8">
    <source>
        <dbReference type="ARBA" id="ARBA00019930"/>
    </source>
</evidence>
<comment type="pathway">
    <text evidence="2">Cofactor biosynthesis; riboflavin biosynthesis; 5-amino-6-(D-ribitylamino)uracil from GTP: step 2/4.</text>
</comment>
<dbReference type="PROSITE" id="PS51747">
    <property type="entry name" value="CYT_DCMP_DEAMINASES_2"/>
    <property type="match status" value="1"/>
</dbReference>
<dbReference type="PROSITE" id="PS00903">
    <property type="entry name" value="CYT_DCMP_DEAMINASES_1"/>
    <property type="match status" value="1"/>
</dbReference>
<dbReference type="InterPro" id="IPR004794">
    <property type="entry name" value="Eubact_RibD"/>
</dbReference>
<evidence type="ECO:0000256" key="4">
    <source>
        <dbReference type="ARBA" id="ARBA00005259"/>
    </source>
</evidence>
<keyword evidence="10" id="KW-0479">Metal-binding</keyword>
<dbReference type="GO" id="GO:0008703">
    <property type="term" value="F:5-amino-6-(5-phosphoribosylamino)uracil reductase activity"/>
    <property type="evidence" value="ECO:0007669"/>
    <property type="project" value="UniProtKB-EC"/>
</dbReference>
<comment type="caution">
    <text evidence="17">The sequence shown here is derived from an EMBL/GenBank/DDBJ whole genome shotgun (WGS) entry which is preliminary data.</text>
</comment>
<dbReference type="NCBIfam" id="TIGR00326">
    <property type="entry name" value="eubact_ribD"/>
    <property type="match status" value="1"/>
</dbReference>
<evidence type="ECO:0000256" key="12">
    <source>
        <dbReference type="ARBA" id="ARBA00022857"/>
    </source>
</evidence>
<evidence type="ECO:0000256" key="14">
    <source>
        <dbReference type="ARBA" id="ARBA00023268"/>
    </source>
</evidence>
<dbReference type="Gene3D" id="3.40.140.10">
    <property type="entry name" value="Cytidine Deaminase, domain 2"/>
    <property type="match status" value="1"/>
</dbReference>
<proteinExistence type="inferred from homology"/>
<dbReference type="InterPro" id="IPR024072">
    <property type="entry name" value="DHFR-like_dom_sf"/>
</dbReference>
<dbReference type="InterPro" id="IPR050765">
    <property type="entry name" value="Riboflavin_Biosynth_HTPR"/>
</dbReference>
<keyword evidence="11" id="KW-0862">Zinc</keyword>
<evidence type="ECO:0000256" key="5">
    <source>
        <dbReference type="ARBA" id="ARBA00007417"/>
    </source>
</evidence>
<dbReference type="Gene3D" id="3.40.430.10">
    <property type="entry name" value="Dihydrofolate Reductase, subunit A"/>
    <property type="match status" value="1"/>
</dbReference>
<dbReference type="PANTHER" id="PTHR38011">
    <property type="entry name" value="DIHYDROFOLATE REDUCTASE FAMILY PROTEIN (AFU_ORTHOLOGUE AFUA_8G06820)"/>
    <property type="match status" value="1"/>
</dbReference>
<evidence type="ECO:0000256" key="7">
    <source>
        <dbReference type="ARBA" id="ARBA00013173"/>
    </source>
</evidence>
<dbReference type="RefSeq" id="WP_321546872.1">
    <property type="nucleotide sequence ID" value="NZ_JAXIVS010000005.1"/>
</dbReference>
<keyword evidence="17" id="KW-0378">Hydrolase</keyword>
<dbReference type="CDD" id="cd01284">
    <property type="entry name" value="Riboflavin_deaminase-reductase"/>
    <property type="match status" value="1"/>
</dbReference>
<comment type="similarity">
    <text evidence="5">In the C-terminal section; belongs to the HTP reductase family.</text>
</comment>
<dbReference type="GO" id="GO:0008835">
    <property type="term" value="F:diaminohydroxyphosphoribosylaminopyrimidine deaminase activity"/>
    <property type="evidence" value="ECO:0007669"/>
    <property type="project" value="UniProtKB-EC"/>
</dbReference>
<keyword evidence="12" id="KW-0521">NADP</keyword>
<dbReference type="EC" id="1.1.1.193" evidence="7"/>
<dbReference type="InterPro" id="IPR016193">
    <property type="entry name" value="Cytidine_deaminase-like"/>
</dbReference>
<dbReference type="EMBL" id="JAXIVS010000005">
    <property type="protein sequence ID" value="MDY7228148.1"/>
    <property type="molecule type" value="Genomic_DNA"/>
</dbReference>
<comment type="function">
    <text evidence="1">Converts 2,5-diamino-6-(ribosylamino)-4(3h)-pyrimidinone 5'-phosphate into 5-amino-6-(ribosylamino)-2,4(1h,3h)-pyrimidinedione 5'-phosphate.</text>
</comment>
<dbReference type="Pfam" id="PF01872">
    <property type="entry name" value="RibD_C"/>
    <property type="match status" value="1"/>
</dbReference>
<keyword evidence="14" id="KW-0511">Multifunctional enzyme</keyword>
<accession>A0ABU5H5P7</accession>
<evidence type="ECO:0000256" key="15">
    <source>
        <dbReference type="SAM" id="MobiDB-lite"/>
    </source>
</evidence>
<keyword evidence="13 17" id="KW-0560">Oxidoreductase</keyword>
<dbReference type="InterPro" id="IPR016192">
    <property type="entry name" value="APOBEC/CMP_deaminase_Zn-bd"/>
</dbReference>
<evidence type="ECO:0000256" key="2">
    <source>
        <dbReference type="ARBA" id="ARBA00004882"/>
    </source>
</evidence>
<evidence type="ECO:0000256" key="13">
    <source>
        <dbReference type="ARBA" id="ARBA00023002"/>
    </source>
</evidence>
<comment type="pathway">
    <text evidence="3">Cofactor biosynthesis; riboflavin biosynthesis; 5-amino-6-(D-ribitylamino)uracil from GTP: step 3/4.</text>
</comment>
<comment type="similarity">
    <text evidence="4">In the N-terminal section; belongs to the cytidine and deoxycytidylate deaminase family.</text>
</comment>
<dbReference type="InterPro" id="IPR002125">
    <property type="entry name" value="CMP_dCMP_dom"/>
</dbReference>
<evidence type="ECO:0000256" key="9">
    <source>
        <dbReference type="ARBA" id="ARBA00022619"/>
    </source>
</evidence>
<reference evidence="17 18" key="1">
    <citation type="submission" date="2023-12" db="EMBL/GenBank/DDBJ databases">
        <title>the genome sequence of Hyalangium sp. s54d21.</title>
        <authorList>
            <person name="Zhang X."/>
        </authorList>
    </citation>
    <scope>NUCLEOTIDE SEQUENCE [LARGE SCALE GENOMIC DNA]</scope>
    <source>
        <strain evidence="18">s54d21</strain>
    </source>
</reference>
<feature type="region of interest" description="Disordered" evidence="15">
    <location>
        <begin position="15"/>
        <end position="36"/>
    </location>
</feature>
<dbReference type="EC" id="3.5.4.26" evidence="6"/>
<organism evidence="17 18">
    <name type="scientific">Hyalangium rubrum</name>
    <dbReference type="NCBI Taxonomy" id="3103134"/>
    <lineage>
        <taxon>Bacteria</taxon>
        <taxon>Pseudomonadati</taxon>
        <taxon>Myxococcota</taxon>
        <taxon>Myxococcia</taxon>
        <taxon>Myxococcales</taxon>
        <taxon>Cystobacterineae</taxon>
        <taxon>Archangiaceae</taxon>
        <taxon>Hyalangium</taxon>
    </lineage>
</organism>
<evidence type="ECO:0000256" key="3">
    <source>
        <dbReference type="ARBA" id="ARBA00004910"/>
    </source>
</evidence>
<name>A0ABU5H5P7_9BACT</name>
<evidence type="ECO:0000313" key="17">
    <source>
        <dbReference type="EMBL" id="MDY7228148.1"/>
    </source>
</evidence>
<keyword evidence="18" id="KW-1185">Reference proteome</keyword>
<dbReference type="SUPFAM" id="SSF53597">
    <property type="entry name" value="Dihydrofolate reductase-like"/>
    <property type="match status" value="1"/>
</dbReference>
<dbReference type="SUPFAM" id="SSF53927">
    <property type="entry name" value="Cytidine deaminase-like"/>
    <property type="match status" value="1"/>
</dbReference>
<dbReference type="InterPro" id="IPR002734">
    <property type="entry name" value="RibDG_C"/>
</dbReference>
<evidence type="ECO:0000259" key="16">
    <source>
        <dbReference type="PROSITE" id="PS51747"/>
    </source>
</evidence>
<evidence type="ECO:0000313" key="18">
    <source>
        <dbReference type="Proteomes" id="UP001291309"/>
    </source>
</evidence>
<gene>
    <name evidence="17" type="primary">ribD</name>
    <name evidence="17" type="ORF">SYV04_17140</name>
</gene>
<evidence type="ECO:0000256" key="6">
    <source>
        <dbReference type="ARBA" id="ARBA00012766"/>
    </source>
</evidence>